<gene>
    <name evidence="1" type="ORF">OL231_05495</name>
</gene>
<evidence type="ECO:0000313" key="1">
    <source>
        <dbReference type="EMBL" id="UZD42134.1"/>
    </source>
</evidence>
<evidence type="ECO:0000313" key="2">
    <source>
        <dbReference type="Proteomes" id="UP001163262"/>
    </source>
</evidence>
<proteinExistence type="predicted"/>
<dbReference type="AlphaFoldDB" id="A0AA46W9T7"/>
<sequence length="32" mass="3679">MSKRVRRKSERFGRGLRKFLVKNGCKKGGVSL</sequence>
<protein>
    <submittedName>
        <fullName evidence="1">Glycosyltransferase</fullName>
    </submittedName>
</protein>
<dbReference type="Proteomes" id="UP001163262">
    <property type="component" value="Chromosome"/>
</dbReference>
<name>A0AA46W9T7_CAPOC</name>
<dbReference type="EMBL" id="CP110230">
    <property type="protein sequence ID" value="UZD42134.1"/>
    <property type="molecule type" value="Genomic_DNA"/>
</dbReference>
<reference evidence="1" key="1">
    <citation type="submission" date="2022-10" db="EMBL/GenBank/DDBJ databases">
        <title>Complete genome sequence of Capnocytophaga ochracea KCOM 2812 isolated from actinomycosis lesion.</title>
        <authorList>
            <person name="Kook J.-K."/>
            <person name="Park S.-N."/>
            <person name="Lim Y.K."/>
        </authorList>
    </citation>
    <scope>NUCLEOTIDE SEQUENCE</scope>
    <source>
        <strain evidence="1">KCOM 28121</strain>
    </source>
</reference>
<organism evidence="1 2">
    <name type="scientific">Capnocytophaga ochracea</name>
    <dbReference type="NCBI Taxonomy" id="1018"/>
    <lineage>
        <taxon>Bacteria</taxon>
        <taxon>Pseudomonadati</taxon>
        <taxon>Bacteroidota</taxon>
        <taxon>Flavobacteriia</taxon>
        <taxon>Flavobacteriales</taxon>
        <taxon>Flavobacteriaceae</taxon>
        <taxon>Capnocytophaga</taxon>
    </lineage>
</organism>
<accession>A0AA46W9T7</accession>